<feature type="coiled-coil region" evidence="10">
    <location>
        <begin position="359"/>
        <end position="396"/>
    </location>
</feature>
<dbReference type="Proteomes" id="UP000187735">
    <property type="component" value="Chromosome"/>
</dbReference>
<dbReference type="PANTHER" id="PTHR32309">
    <property type="entry name" value="TYROSINE-PROTEIN KINASE"/>
    <property type="match status" value="1"/>
</dbReference>
<dbReference type="InterPro" id="IPR050445">
    <property type="entry name" value="Bact_polysacc_biosynth/exp"/>
</dbReference>
<comment type="catalytic activity">
    <reaction evidence="9">
        <text>L-tyrosyl-[protein] + ATP = O-phospho-L-tyrosyl-[protein] + ADP + H(+)</text>
        <dbReference type="Rhea" id="RHEA:10596"/>
        <dbReference type="Rhea" id="RHEA-COMP:10136"/>
        <dbReference type="Rhea" id="RHEA-COMP:20101"/>
        <dbReference type="ChEBI" id="CHEBI:15378"/>
        <dbReference type="ChEBI" id="CHEBI:30616"/>
        <dbReference type="ChEBI" id="CHEBI:46858"/>
        <dbReference type="ChEBI" id="CHEBI:61978"/>
        <dbReference type="ChEBI" id="CHEBI:456216"/>
        <dbReference type="EC" id="2.7.10.2"/>
    </reaction>
</comment>
<dbReference type="InterPro" id="IPR025669">
    <property type="entry name" value="AAA_dom"/>
</dbReference>
<dbReference type="GO" id="GO:0005524">
    <property type="term" value="F:ATP binding"/>
    <property type="evidence" value="ECO:0007669"/>
    <property type="project" value="UniProtKB-KW"/>
</dbReference>
<evidence type="ECO:0000313" key="14">
    <source>
        <dbReference type="Proteomes" id="UP000187735"/>
    </source>
</evidence>
<dbReference type="Pfam" id="PF13614">
    <property type="entry name" value="AAA_31"/>
    <property type="match status" value="1"/>
</dbReference>
<dbReference type="GO" id="GO:0004715">
    <property type="term" value="F:non-membrane spanning protein tyrosine kinase activity"/>
    <property type="evidence" value="ECO:0007669"/>
    <property type="project" value="UniProtKB-EC"/>
</dbReference>
<dbReference type="FunFam" id="3.40.50.300:FF:000527">
    <property type="entry name" value="Tyrosine-protein kinase etk"/>
    <property type="match status" value="1"/>
</dbReference>
<keyword evidence="11" id="KW-1133">Transmembrane helix</keyword>
<evidence type="ECO:0000313" key="13">
    <source>
        <dbReference type="EMBL" id="APZ95951.1"/>
    </source>
</evidence>
<keyword evidence="14" id="KW-1185">Reference proteome</keyword>
<dbReference type="AlphaFoldDB" id="A0A1P8WPI3"/>
<dbReference type="PANTHER" id="PTHR32309:SF13">
    <property type="entry name" value="FERRIC ENTEROBACTIN TRANSPORT PROTEIN FEPE"/>
    <property type="match status" value="1"/>
</dbReference>
<dbReference type="GO" id="GO:0005886">
    <property type="term" value="C:plasma membrane"/>
    <property type="evidence" value="ECO:0007669"/>
    <property type="project" value="UniProtKB-ARBA"/>
</dbReference>
<feature type="transmembrane region" description="Helical" evidence="11">
    <location>
        <begin position="451"/>
        <end position="470"/>
    </location>
</feature>
<comment type="similarity">
    <text evidence="1">Belongs to the CpsD/CapB family.</text>
</comment>
<keyword evidence="8" id="KW-0829">Tyrosine-protein kinase</keyword>
<name>A0A1P8WPI3_9PLAN</name>
<reference evidence="13 14" key="1">
    <citation type="journal article" date="2016" name="Front. Microbiol.">
        <title>Fuerstia marisgermanicae gen. nov., sp. nov., an Unusual Member of the Phylum Planctomycetes from the German Wadden Sea.</title>
        <authorList>
            <person name="Kohn T."/>
            <person name="Heuer A."/>
            <person name="Jogler M."/>
            <person name="Vollmers J."/>
            <person name="Boedeker C."/>
            <person name="Bunk B."/>
            <person name="Rast P."/>
            <person name="Borchert D."/>
            <person name="Glockner I."/>
            <person name="Freese H.M."/>
            <person name="Klenk H.P."/>
            <person name="Overmann J."/>
            <person name="Kaster A.K."/>
            <person name="Rohde M."/>
            <person name="Wiegand S."/>
            <person name="Jogler C."/>
        </authorList>
    </citation>
    <scope>NUCLEOTIDE SEQUENCE [LARGE SCALE GENOMIC DNA]</scope>
    <source>
        <strain evidence="13 14">NH11</strain>
    </source>
</reference>
<protein>
    <recommendedName>
        <fullName evidence="3">non-specific protein-tyrosine kinase</fullName>
        <ecNumber evidence="3">2.7.10.2</ecNumber>
    </recommendedName>
</protein>
<keyword evidence="10" id="KW-0175">Coiled coil</keyword>
<keyword evidence="11" id="KW-0812">Transmembrane</keyword>
<dbReference type="EMBL" id="CP017641">
    <property type="protein sequence ID" value="APZ95951.1"/>
    <property type="molecule type" value="Genomic_DNA"/>
</dbReference>
<evidence type="ECO:0000259" key="12">
    <source>
        <dbReference type="Pfam" id="PF13614"/>
    </source>
</evidence>
<feature type="domain" description="AAA" evidence="12">
    <location>
        <begin position="547"/>
        <end position="669"/>
    </location>
</feature>
<dbReference type="SUPFAM" id="SSF52540">
    <property type="entry name" value="P-loop containing nucleoside triphosphate hydrolases"/>
    <property type="match status" value="1"/>
</dbReference>
<organism evidence="13 14">
    <name type="scientific">Fuerstiella marisgermanici</name>
    <dbReference type="NCBI Taxonomy" id="1891926"/>
    <lineage>
        <taxon>Bacteria</taxon>
        <taxon>Pseudomonadati</taxon>
        <taxon>Planctomycetota</taxon>
        <taxon>Planctomycetia</taxon>
        <taxon>Planctomycetales</taxon>
        <taxon>Planctomycetaceae</taxon>
        <taxon>Fuerstiella</taxon>
    </lineage>
</organism>
<dbReference type="Gene3D" id="3.40.50.300">
    <property type="entry name" value="P-loop containing nucleotide triphosphate hydrolases"/>
    <property type="match status" value="1"/>
</dbReference>
<dbReference type="InterPro" id="IPR005702">
    <property type="entry name" value="Wzc-like_C"/>
</dbReference>
<feature type="transmembrane region" description="Helical" evidence="11">
    <location>
        <begin position="34"/>
        <end position="51"/>
    </location>
</feature>
<evidence type="ECO:0000256" key="1">
    <source>
        <dbReference type="ARBA" id="ARBA00007316"/>
    </source>
</evidence>
<evidence type="ECO:0000256" key="11">
    <source>
        <dbReference type="SAM" id="Phobius"/>
    </source>
</evidence>
<keyword evidence="6 13" id="KW-0418">Kinase</keyword>
<comment type="similarity">
    <text evidence="2">Belongs to the etk/wzc family.</text>
</comment>
<evidence type="ECO:0000256" key="5">
    <source>
        <dbReference type="ARBA" id="ARBA00022741"/>
    </source>
</evidence>
<dbReference type="RefSeq" id="WP_077027042.1">
    <property type="nucleotide sequence ID" value="NZ_CP017641.1"/>
</dbReference>
<evidence type="ECO:0000256" key="8">
    <source>
        <dbReference type="ARBA" id="ARBA00023137"/>
    </source>
</evidence>
<dbReference type="STRING" id="1891926.Fuma_05614"/>
<dbReference type="GO" id="GO:0042802">
    <property type="term" value="F:identical protein binding"/>
    <property type="evidence" value="ECO:0007669"/>
    <property type="project" value="UniProtKB-ARBA"/>
</dbReference>
<keyword evidence="4 13" id="KW-0808">Transferase</keyword>
<evidence type="ECO:0000256" key="6">
    <source>
        <dbReference type="ARBA" id="ARBA00022777"/>
    </source>
</evidence>
<dbReference type="OrthoDB" id="9794577at2"/>
<gene>
    <name evidence="13" type="primary">ptk</name>
    <name evidence="13" type="ORF">Fuma_05614</name>
</gene>
<evidence type="ECO:0000256" key="4">
    <source>
        <dbReference type="ARBA" id="ARBA00022679"/>
    </source>
</evidence>
<keyword evidence="7" id="KW-0067">ATP-binding</keyword>
<evidence type="ECO:0000256" key="2">
    <source>
        <dbReference type="ARBA" id="ARBA00008883"/>
    </source>
</evidence>
<evidence type="ECO:0000256" key="7">
    <source>
        <dbReference type="ARBA" id="ARBA00022840"/>
    </source>
</evidence>
<sequence>MQTQPQDAPWASFDSATDEDQGLDMWGFLSRRKAFIIVLALIGAGLGYLFFQRQTPLYSSTALLQVIHHSTDPMVESRLAERNLSDAQFVVTSRKLLDPCYDNHNLSELPTLRGLPKEEALKRIALVVTAQTEAAASNILLLKCEGANPTDTERIANAVSHEYILHQQESYEDAVTKLQQLFSQAKDELGERLNKLENEYAEFDKSSPLGSDGENPHRQRLAGIQNKSSELVIRETELKAELVALNEALRKGGQRDALLLLVGKYSEGAEVDTPEKIENVVSSAKTMFQALFPLLMEEAILAEEVGSGHPKLVALRKRIELTRAHFEKLAGIDTAERQATGAKTPEPAPERPDFLAIYMNSLAQEIEVLRTTLEQLQSLAAQEERAAKALRDYELQRATFVRRIDRETSLFEDVQQQMRDTELPTNMGGVSASILTEASHGELVYPKMPQFLGMGAFLGAFAGLLLGYIVEVADRSFRKPEEIVREFGIPILGHVPYMQEQKLRKIPKDTVMDRSLICLHLPRSRPSEAYRSVRTAVCFSALGNAHRVIQVTSPAAGDGKSTLAMNFAVSLAQSGKKTLIMESDFRRPKVHKLTGVDNKKGVVDVLRGKAEISDAIKETELEGFYVMPCGSRPKNPSELLSRPEYEHLLSVLREKFDYVIVDTPPVLVVTDPCSVAPRVDGVVLCVRLSRHTREFGRRALEQLRDVGASMSGIVINGVEETDAYGYGNYSYSDYRYRYKDYSYNYGYGDKQNEGYFAEADPEEEAAAEAEEVST</sequence>
<accession>A0A1P8WPI3</accession>
<evidence type="ECO:0000256" key="10">
    <source>
        <dbReference type="SAM" id="Coils"/>
    </source>
</evidence>
<evidence type="ECO:0000256" key="9">
    <source>
        <dbReference type="ARBA" id="ARBA00051245"/>
    </source>
</evidence>
<feature type="coiled-coil region" evidence="10">
    <location>
        <begin position="168"/>
        <end position="206"/>
    </location>
</feature>
<dbReference type="KEGG" id="fmr:Fuma_05614"/>
<dbReference type="EC" id="2.7.10.2" evidence="3"/>
<dbReference type="InterPro" id="IPR027417">
    <property type="entry name" value="P-loop_NTPase"/>
</dbReference>
<dbReference type="NCBIfam" id="TIGR01007">
    <property type="entry name" value="eps_fam"/>
    <property type="match status" value="1"/>
</dbReference>
<keyword evidence="5" id="KW-0547">Nucleotide-binding</keyword>
<dbReference type="CDD" id="cd05387">
    <property type="entry name" value="BY-kinase"/>
    <property type="match status" value="1"/>
</dbReference>
<keyword evidence="11" id="KW-0472">Membrane</keyword>
<evidence type="ECO:0000256" key="3">
    <source>
        <dbReference type="ARBA" id="ARBA00011903"/>
    </source>
</evidence>
<proteinExistence type="inferred from homology"/>